<feature type="transmembrane region" description="Helical" evidence="7">
    <location>
        <begin position="529"/>
        <end position="553"/>
    </location>
</feature>
<dbReference type="PANTHER" id="PTHR33406:SF11">
    <property type="entry name" value="MEMBRANE PROTEIN SCO6666-RELATED"/>
    <property type="match status" value="1"/>
</dbReference>
<dbReference type="Gene3D" id="1.20.1640.10">
    <property type="entry name" value="Multidrug efflux transporter AcrB transmembrane domain"/>
    <property type="match status" value="2"/>
</dbReference>
<keyword evidence="6 7" id="KW-0472">Membrane</keyword>
<dbReference type="InterPro" id="IPR050545">
    <property type="entry name" value="Mycobact_MmpL"/>
</dbReference>
<feature type="transmembrane region" description="Helical" evidence="7">
    <location>
        <begin position="223"/>
        <end position="244"/>
    </location>
</feature>
<dbReference type="SUPFAM" id="SSF82866">
    <property type="entry name" value="Multidrug efflux transporter AcrB transmembrane domain"/>
    <property type="match status" value="2"/>
</dbReference>
<evidence type="ECO:0000259" key="8">
    <source>
        <dbReference type="PROSITE" id="PS50156"/>
    </source>
</evidence>
<evidence type="ECO:0000256" key="7">
    <source>
        <dbReference type="SAM" id="Phobius"/>
    </source>
</evidence>
<dbReference type="GO" id="GO:0005886">
    <property type="term" value="C:plasma membrane"/>
    <property type="evidence" value="ECO:0007669"/>
    <property type="project" value="UniProtKB-SubCell"/>
</dbReference>
<dbReference type="InterPro" id="IPR004869">
    <property type="entry name" value="MMPL_dom"/>
</dbReference>
<evidence type="ECO:0000256" key="5">
    <source>
        <dbReference type="ARBA" id="ARBA00022989"/>
    </source>
</evidence>
<dbReference type="Proteomes" id="UP000184440">
    <property type="component" value="Unassembled WGS sequence"/>
</dbReference>
<accession>A0A1M7RLK0</accession>
<dbReference type="EMBL" id="FRCS01000021">
    <property type="protein sequence ID" value="SHN47183.1"/>
    <property type="molecule type" value="Genomic_DNA"/>
</dbReference>
<proteinExistence type="inferred from homology"/>
<organism evidence="9 10">
    <name type="scientific">Cryptosporangium aurantiacum</name>
    <dbReference type="NCBI Taxonomy" id="134849"/>
    <lineage>
        <taxon>Bacteria</taxon>
        <taxon>Bacillati</taxon>
        <taxon>Actinomycetota</taxon>
        <taxon>Actinomycetes</taxon>
        <taxon>Cryptosporangiales</taxon>
        <taxon>Cryptosporangiaceae</taxon>
        <taxon>Cryptosporangium</taxon>
    </lineage>
</organism>
<dbReference type="InterPro" id="IPR000731">
    <property type="entry name" value="SSD"/>
</dbReference>
<feature type="transmembrane region" description="Helical" evidence="7">
    <location>
        <begin position="197"/>
        <end position="217"/>
    </location>
</feature>
<dbReference type="PROSITE" id="PS50156">
    <property type="entry name" value="SSD"/>
    <property type="match status" value="1"/>
</dbReference>
<evidence type="ECO:0000256" key="6">
    <source>
        <dbReference type="ARBA" id="ARBA00023136"/>
    </source>
</evidence>
<keyword evidence="10" id="KW-1185">Reference proteome</keyword>
<evidence type="ECO:0000256" key="4">
    <source>
        <dbReference type="ARBA" id="ARBA00022692"/>
    </source>
</evidence>
<evidence type="ECO:0000313" key="9">
    <source>
        <dbReference type="EMBL" id="SHN47183.1"/>
    </source>
</evidence>
<protein>
    <submittedName>
        <fullName evidence="9">Putative drug exporter of the RND superfamily</fullName>
    </submittedName>
</protein>
<feature type="transmembrane region" description="Helical" evidence="7">
    <location>
        <begin position="382"/>
        <end position="404"/>
    </location>
</feature>
<feature type="transmembrane region" description="Helical" evidence="7">
    <location>
        <begin position="642"/>
        <end position="662"/>
    </location>
</feature>
<dbReference type="PANTHER" id="PTHR33406">
    <property type="entry name" value="MEMBRANE PROTEIN MJ1562-RELATED"/>
    <property type="match status" value="1"/>
</dbReference>
<feature type="domain" description="SSD" evidence="8">
    <location>
        <begin position="189"/>
        <end position="335"/>
    </location>
</feature>
<reference evidence="9 10" key="1">
    <citation type="submission" date="2016-11" db="EMBL/GenBank/DDBJ databases">
        <authorList>
            <person name="Jaros S."/>
            <person name="Januszkiewicz K."/>
            <person name="Wedrychowicz H."/>
        </authorList>
    </citation>
    <scope>NUCLEOTIDE SEQUENCE [LARGE SCALE GENOMIC DNA]</scope>
    <source>
        <strain evidence="9 10">DSM 46144</strain>
    </source>
</reference>
<feature type="transmembrane region" description="Helical" evidence="7">
    <location>
        <begin position="560"/>
        <end position="579"/>
    </location>
</feature>
<dbReference type="Pfam" id="PF03176">
    <property type="entry name" value="MMPL"/>
    <property type="match status" value="2"/>
</dbReference>
<feature type="transmembrane region" description="Helical" evidence="7">
    <location>
        <begin position="591"/>
        <end position="610"/>
    </location>
</feature>
<comment type="similarity">
    <text evidence="2">Belongs to the resistance-nodulation-cell division (RND) (TC 2.A.6) family. MmpL subfamily.</text>
</comment>
<keyword evidence="4 7" id="KW-0812">Transmembrane</keyword>
<dbReference type="OrthoDB" id="7051771at2"/>
<feature type="transmembrane region" description="Helical" evidence="7">
    <location>
        <begin position="174"/>
        <end position="192"/>
    </location>
</feature>
<sequence>MMSRIGQFCFRYRFWVLGGWLVLFAGGVLAAGQVLDNIGAVEQRYAPESVKAGQVLDAAGDRGDQIVALFEGVDPRSPDVRDAVTRASDDVARIDGVRDVDEPVLATDSSGVALQLTLSRMDDDDVVVEQVSERLRRTSADVPGMTVRVGGNAVLNNDVGEAVQGDLARAEVTSLPLIAILLVLVFGGLIIAGVPLLATLASTAGAFAVLFGFSQFVQLDGNVITVVTLLSLGLSVDYGLLLVARYREELIPEYRAALAAGKQRPDRSGRAAALRRAWGTAGRTVVFSSLTIAAALSGLLLLKITSLQAMAAAGISVALVAMFTALTFTAAMLAAVGRWVRPSRRTLRRIAATPGEGEDESADDAERGFFARLAGATQRRPLLVMLGTVVALIAAGAPLLGVVVKQPLLEGFPRGIESVAVADDLSARYGRTVQPAVTVVARTSPDALDDWAARWRTDQEVIRVEPARAAGPDLSVVVLAVRGDAQGDGAQDLVRRLRADRPAGGESWVTGSAASLVDTLTTLRQNMPWAILLTLVAMSILLFLMTGSVVVPLQAIVTTVVSLGATFGVLVGVFQHGWLSGLLDTRTVGGLSPFVIGLVFAFAFGLSMDYQVFLLSRIKEYVDGGVDTATAVRRGLQRTGRIITSAALLMLVVFGCFGAAKVGDIEVIGIGLFVAVLVDVTIVRCLLVPATMSLLGGSNWWAPRRLRTLHTRYGLREASGA</sequence>
<evidence type="ECO:0000256" key="3">
    <source>
        <dbReference type="ARBA" id="ARBA00022475"/>
    </source>
</evidence>
<dbReference type="RefSeq" id="WP_073264807.1">
    <property type="nucleotide sequence ID" value="NZ_FRCS01000021.1"/>
</dbReference>
<feature type="transmembrane region" description="Helical" evidence="7">
    <location>
        <begin position="285"/>
        <end position="304"/>
    </location>
</feature>
<evidence type="ECO:0000256" key="2">
    <source>
        <dbReference type="ARBA" id="ARBA00010157"/>
    </source>
</evidence>
<keyword evidence="5 7" id="KW-1133">Transmembrane helix</keyword>
<comment type="subcellular location">
    <subcellularLocation>
        <location evidence="1">Cell membrane</location>
        <topology evidence="1">Multi-pass membrane protein</topology>
    </subcellularLocation>
</comment>
<name>A0A1M7RLK0_9ACTN</name>
<evidence type="ECO:0000313" key="10">
    <source>
        <dbReference type="Proteomes" id="UP000184440"/>
    </source>
</evidence>
<feature type="transmembrane region" description="Helical" evidence="7">
    <location>
        <begin position="668"/>
        <end position="695"/>
    </location>
</feature>
<feature type="transmembrane region" description="Helical" evidence="7">
    <location>
        <begin position="310"/>
        <end position="340"/>
    </location>
</feature>
<dbReference type="AlphaFoldDB" id="A0A1M7RLK0"/>
<gene>
    <name evidence="9" type="ORF">SAMN05443668_12131</name>
</gene>
<dbReference type="STRING" id="134849.SAMN05443668_12131"/>
<evidence type="ECO:0000256" key="1">
    <source>
        <dbReference type="ARBA" id="ARBA00004651"/>
    </source>
</evidence>
<keyword evidence="3" id="KW-1003">Cell membrane</keyword>